<reference evidence="2 3" key="1">
    <citation type="submission" date="2019-12" db="EMBL/GenBank/DDBJ databases">
        <title>Genomic-based taxomic classification of the family Erythrobacteraceae.</title>
        <authorList>
            <person name="Xu L."/>
        </authorList>
    </citation>
    <scope>NUCLEOTIDE SEQUENCE [LARGE SCALE GENOMIC DNA]</scope>
    <source>
        <strain evidence="2 3">MCCC 1A09962</strain>
    </source>
</reference>
<evidence type="ECO:0000313" key="3">
    <source>
        <dbReference type="Proteomes" id="UP000433104"/>
    </source>
</evidence>
<dbReference type="CDD" id="cd22233">
    <property type="entry name" value="RHH_CopAso-like"/>
    <property type="match status" value="1"/>
</dbReference>
<comment type="caution">
    <text evidence="2">The sequence shown here is derived from an EMBL/GenBank/DDBJ whole genome shotgun (WGS) entry which is preliminary data.</text>
</comment>
<dbReference type="InterPro" id="IPR002145">
    <property type="entry name" value="CopG"/>
</dbReference>
<feature type="domain" description="Ribbon-helix-helix protein CopG" evidence="1">
    <location>
        <begin position="10"/>
        <end position="46"/>
    </location>
</feature>
<organism evidence="2 3">
    <name type="scientific">Parapontixanthobacter aurantiacus</name>
    <dbReference type="NCBI Taxonomy" id="1463599"/>
    <lineage>
        <taxon>Bacteria</taxon>
        <taxon>Pseudomonadati</taxon>
        <taxon>Pseudomonadota</taxon>
        <taxon>Alphaproteobacteria</taxon>
        <taxon>Sphingomonadales</taxon>
        <taxon>Erythrobacteraceae</taxon>
        <taxon>Parapontixanthobacter</taxon>
    </lineage>
</organism>
<gene>
    <name evidence="2" type="ORF">GRI38_11270</name>
</gene>
<dbReference type="PANTHER" id="PTHR40688">
    <property type="match status" value="1"/>
</dbReference>
<evidence type="ECO:0000313" key="2">
    <source>
        <dbReference type="EMBL" id="MXO86604.1"/>
    </source>
</evidence>
<dbReference type="OrthoDB" id="9812023at2"/>
<dbReference type="Gene3D" id="1.10.1220.10">
    <property type="entry name" value="Met repressor-like"/>
    <property type="match status" value="1"/>
</dbReference>
<keyword evidence="3" id="KW-1185">Reference proteome</keyword>
<evidence type="ECO:0000259" key="1">
    <source>
        <dbReference type="Pfam" id="PF01402"/>
    </source>
</evidence>
<proteinExistence type="predicted"/>
<dbReference type="SUPFAM" id="SSF47598">
    <property type="entry name" value="Ribbon-helix-helix"/>
    <property type="match status" value="1"/>
</dbReference>
<accession>A0A844ZGC7</accession>
<dbReference type="Pfam" id="PF01402">
    <property type="entry name" value="RHH_1"/>
    <property type="match status" value="1"/>
</dbReference>
<dbReference type="Proteomes" id="UP000433104">
    <property type="component" value="Unassembled WGS sequence"/>
</dbReference>
<dbReference type="GO" id="GO:0006355">
    <property type="term" value="P:regulation of DNA-templated transcription"/>
    <property type="evidence" value="ECO:0007669"/>
    <property type="project" value="InterPro"/>
</dbReference>
<protein>
    <submittedName>
        <fullName evidence="2">Ribbon-helix-helix protein, CopG family</fullName>
    </submittedName>
</protein>
<dbReference type="RefSeq" id="WP_160683860.1">
    <property type="nucleotide sequence ID" value="NZ_WTYW01000003.1"/>
</dbReference>
<sequence>MGHEPATSPITIRAAKEMVSEIDSIAHALDRSRNYVINQALQQYLEANAWQVERIKEGIADARAGRVHPADDVHAEIAAKHGFGR</sequence>
<dbReference type="EMBL" id="WTYW01000003">
    <property type="protein sequence ID" value="MXO86604.1"/>
    <property type="molecule type" value="Genomic_DNA"/>
</dbReference>
<dbReference type="PANTHER" id="PTHR40688:SF2">
    <property type="entry name" value="RIBBON-HELIX-HELIX PROTEIN COPG DOMAIN-CONTAINING PROTEIN"/>
    <property type="match status" value="1"/>
</dbReference>
<dbReference type="InterPro" id="IPR052991">
    <property type="entry name" value="Non-func_TypeII_TA_Antitoxin"/>
</dbReference>
<name>A0A844ZGC7_9SPHN</name>
<dbReference type="InterPro" id="IPR013321">
    <property type="entry name" value="Arc_rbn_hlx_hlx"/>
</dbReference>
<dbReference type="InterPro" id="IPR010985">
    <property type="entry name" value="Ribbon_hlx_hlx"/>
</dbReference>
<dbReference type="AlphaFoldDB" id="A0A844ZGC7"/>